<dbReference type="Proteomes" id="UP000233767">
    <property type="component" value="Unassembled WGS sequence"/>
</dbReference>
<dbReference type="InterPro" id="IPR052164">
    <property type="entry name" value="Anthracycline_SecMetBiosynth"/>
</dbReference>
<evidence type="ECO:0000259" key="1">
    <source>
        <dbReference type="PROSITE" id="PS51819"/>
    </source>
</evidence>
<comment type="caution">
    <text evidence="3">The sequence shown here is derived from an EMBL/GenBank/DDBJ whole genome shotgun (WGS) entry which is preliminary data.</text>
</comment>
<dbReference type="PANTHER" id="PTHR33993">
    <property type="entry name" value="GLYOXALASE-RELATED"/>
    <property type="match status" value="1"/>
</dbReference>
<evidence type="ECO:0000313" key="2">
    <source>
        <dbReference type="EMBL" id="PKW29517.1"/>
    </source>
</evidence>
<proteinExistence type="predicted"/>
<name>A0A497UW35_9FLAO</name>
<dbReference type="InterPro" id="IPR004360">
    <property type="entry name" value="Glyas_Fos-R_dOase_dom"/>
</dbReference>
<gene>
    <name evidence="2" type="ORF">B0G92_1154</name>
    <name evidence="3" type="ORF">CLV50_0350</name>
</gene>
<dbReference type="AlphaFoldDB" id="A0A497UW35"/>
<organism evidence="3 5">
    <name type="scientific">Flavobacterium lindanitolerans</name>
    <dbReference type="NCBI Taxonomy" id="428988"/>
    <lineage>
        <taxon>Bacteria</taxon>
        <taxon>Pseudomonadati</taxon>
        <taxon>Bacteroidota</taxon>
        <taxon>Flavobacteriia</taxon>
        <taxon>Flavobacteriales</taxon>
        <taxon>Flavobacteriaceae</taxon>
        <taxon>Flavobacterium</taxon>
    </lineage>
</organism>
<sequence>MQRIAEIFTMSKLFNPGVYFEIPVTNLERAEQFYTSVFGFKFEKASIHDNEMALFPLDENASGISGALAKGEIYKPTKDGTLIYLKSKKIDETLKRVINNGGTILFPKTSNGEWGFVAEFQDSEGNRIGLLEALES</sequence>
<feature type="domain" description="VOC" evidence="1">
    <location>
        <begin position="16"/>
        <end position="133"/>
    </location>
</feature>
<reference evidence="3 5" key="2">
    <citation type="submission" date="2018-10" db="EMBL/GenBank/DDBJ databases">
        <title>Genomic Encyclopedia of Archaeal and Bacterial Type Strains, Phase II (KMG-II): from individual species to whole genera.</title>
        <authorList>
            <person name="Goeker M."/>
        </authorList>
    </citation>
    <scope>NUCLEOTIDE SEQUENCE [LARGE SCALE GENOMIC DNA]</scope>
    <source>
        <strain evidence="3 5">DSM 21886</strain>
    </source>
</reference>
<dbReference type="PANTHER" id="PTHR33993:SF2">
    <property type="entry name" value="VOC DOMAIN-CONTAINING PROTEIN"/>
    <property type="match status" value="1"/>
</dbReference>
<dbReference type="CDD" id="cd07247">
    <property type="entry name" value="SgaA_N_like"/>
    <property type="match status" value="1"/>
</dbReference>
<dbReference type="Proteomes" id="UP000275027">
    <property type="component" value="Unassembled WGS sequence"/>
</dbReference>
<evidence type="ECO:0000313" key="5">
    <source>
        <dbReference type="Proteomes" id="UP000275027"/>
    </source>
</evidence>
<protein>
    <recommendedName>
        <fullName evidence="1">VOC domain-containing protein</fullName>
    </recommendedName>
</protein>
<dbReference type="EMBL" id="PJND01000007">
    <property type="protein sequence ID" value="PKW29517.1"/>
    <property type="molecule type" value="Genomic_DNA"/>
</dbReference>
<dbReference type="PROSITE" id="PS51819">
    <property type="entry name" value="VOC"/>
    <property type="match status" value="1"/>
</dbReference>
<keyword evidence="4" id="KW-1185">Reference proteome</keyword>
<evidence type="ECO:0000313" key="3">
    <source>
        <dbReference type="EMBL" id="RLJ34982.1"/>
    </source>
</evidence>
<evidence type="ECO:0000313" key="4">
    <source>
        <dbReference type="Proteomes" id="UP000233767"/>
    </source>
</evidence>
<dbReference type="Gene3D" id="3.10.180.10">
    <property type="entry name" value="2,3-Dihydroxybiphenyl 1,2-Dioxygenase, domain 1"/>
    <property type="match status" value="1"/>
</dbReference>
<reference evidence="2 4" key="1">
    <citation type="submission" date="2017-12" db="EMBL/GenBank/DDBJ databases">
        <title>Genomic Encyclopedia of Type Strains, Phase III (KMG-III): the genomes of soil and plant-associated and newly described type strains.</title>
        <authorList>
            <person name="Whitman W."/>
        </authorList>
    </citation>
    <scope>NUCLEOTIDE SEQUENCE [LARGE SCALE GENOMIC DNA]</scope>
    <source>
        <strain evidence="2 4">IP-10</strain>
    </source>
</reference>
<dbReference type="InterPro" id="IPR037523">
    <property type="entry name" value="VOC_core"/>
</dbReference>
<accession>A0A497UW35</accession>
<dbReference type="SUPFAM" id="SSF54593">
    <property type="entry name" value="Glyoxalase/Bleomycin resistance protein/Dihydroxybiphenyl dioxygenase"/>
    <property type="match status" value="1"/>
</dbReference>
<dbReference type="EMBL" id="RCCB01000010">
    <property type="protein sequence ID" value="RLJ34982.1"/>
    <property type="molecule type" value="Genomic_DNA"/>
</dbReference>
<dbReference type="InterPro" id="IPR029068">
    <property type="entry name" value="Glyas_Bleomycin-R_OHBP_Dase"/>
</dbReference>
<dbReference type="Pfam" id="PF00903">
    <property type="entry name" value="Glyoxalase"/>
    <property type="match status" value="1"/>
</dbReference>